<dbReference type="EMBL" id="CP000786">
    <property type="protein sequence ID" value="ABZ98292.1"/>
    <property type="molecule type" value="Genomic_DNA"/>
</dbReference>
<dbReference type="Pfam" id="PF24098">
    <property type="entry name" value="DUF7380"/>
    <property type="match status" value="1"/>
</dbReference>
<dbReference type="Proteomes" id="UP000001847">
    <property type="component" value="Chromosome I"/>
</dbReference>
<reference evidence="3 4" key="1">
    <citation type="journal article" date="2008" name="PLoS ONE">
        <title>Genome sequence of the saprophyte Leptospira biflexa provides insights into the evolution of Leptospira and the pathogenesis of leptospirosis.</title>
        <authorList>
            <person name="Picardeau M."/>
            <person name="Bulach D.M."/>
            <person name="Bouchier C."/>
            <person name="Zuerner R.L."/>
            <person name="Zidane N."/>
            <person name="Wilson P.J."/>
            <person name="Creno S."/>
            <person name="Kuczek E.S."/>
            <person name="Bommezzadri S."/>
            <person name="Davis J.C."/>
            <person name="McGrath A."/>
            <person name="Johnson M.J."/>
            <person name="Boursaux-Eude C."/>
            <person name="Seemann T."/>
            <person name="Rouy Z."/>
            <person name="Coppel R.L."/>
            <person name="Rood J.I."/>
            <person name="Lajus A."/>
            <person name="Davies J.K."/>
            <person name="Medigue C."/>
            <person name="Adler B."/>
        </authorList>
    </citation>
    <scope>NUCLEOTIDE SEQUENCE [LARGE SCALE GENOMIC DNA]</scope>
    <source>
        <strain evidence="4">Patoc 1 / ATCC 23582 / Paris</strain>
    </source>
</reference>
<accession>B0ST52</accession>
<proteinExistence type="predicted"/>
<feature type="domain" description="DUF7380" evidence="2">
    <location>
        <begin position="22"/>
        <end position="152"/>
    </location>
</feature>
<organism evidence="3 4">
    <name type="scientific">Leptospira biflexa serovar Patoc (strain Patoc 1 / ATCC 23582 / Paris)</name>
    <dbReference type="NCBI Taxonomy" id="456481"/>
    <lineage>
        <taxon>Bacteria</taxon>
        <taxon>Pseudomonadati</taxon>
        <taxon>Spirochaetota</taxon>
        <taxon>Spirochaetia</taxon>
        <taxon>Leptospirales</taxon>
        <taxon>Leptospiraceae</taxon>
        <taxon>Leptospira</taxon>
    </lineage>
</organism>
<dbReference type="HOGENOM" id="CLU_028674_1_0_12"/>
<evidence type="ECO:0000259" key="1">
    <source>
        <dbReference type="Pfam" id="PF13910"/>
    </source>
</evidence>
<dbReference type="STRING" id="456481.LEPBI_I2193"/>
<evidence type="ECO:0000313" key="3">
    <source>
        <dbReference type="EMBL" id="ABZ98292.1"/>
    </source>
</evidence>
<evidence type="ECO:0000259" key="2">
    <source>
        <dbReference type="Pfam" id="PF24098"/>
    </source>
</evidence>
<gene>
    <name evidence="3" type="ordered locus">LEPBI_I2193</name>
</gene>
<evidence type="ECO:0000313" key="4">
    <source>
        <dbReference type="Proteomes" id="UP000001847"/>
    </source>
</evidence>
<dbReference type="Pfam" id="PF13910">
    <property type="entry name" value="DUF4209"/>
    <property type="match status" value="1"/>
</dbReference>
<dbReference type="AlphaFoldDB" id="B0ST52"/>
<protein>
    <submittedName>
        <fullName evidence="3">Uncharacterized protein</fullName>
    </submittedName>
</protein>
<dbReference type="InterPro" id="IPR055804">
    <property type="entry name" value="DUF7380"/>
</dbReference>
<name>B0ST52_LEPBP</name>
<dbReference type="BioCyc" id="LBIF456481:LEPBI_RS10815-MONOMER"/>
<feature type="domain" description="DUF4209" evidence="1">
    <location>
        <begin position="470"/>
        <end position="561"/>
    </location>
</feature>
<sequence>MNIINFLNDLIADSIDQINEKVLERLKECSLEEKYELEIIKNITTLVLTPDNKTQLYSPKFVLQSFRSAILEDFQENELNFLKIILDHVENRILKARIADIIWIISNPREIKFAITAIENYIEFCETFEAINGEALNIWKRSFQLAESTNKPEFIIKIKENIYKLFQSTISDANFYHLKASKILLSSEENKNKIIEILNALENIAYSKQQENYFLSISILEEISSYHKFNKDLTKFSDYQLEIFNIYQKEINKLENNQNSSYFQIRTILESSIATLRKIPRKQRKRLNVDELLKNTFQEYTEVRIESTSELKSISNFVDLSEVITSCRNAISNKSKSQAFKIFVNIINFPNLDNLERIAKLNLKKNPLLSIFSEENIANDGRVISRANRNLTSEMIRLHLENINLNVQAYIFPALGILNLEHNYTEIDISKYIHLSPLIPFGKHNILAHGLTFGFLKDFSTSLHILTPLLENIIRFQLQLHNVKTTTLDPEGIETEVGLSKLMEKKEIIDIFGKELKFEIEALFSSNLGPNLRNQIAHGLANASLLNSTYSIYGWWLILKIIVNSNPEFYRDDSA</sequence>
<dbReference type="RefSeq" id="WP_012389162.1">
    <property type="nucleotide sequence ID" value="NC_010602.1"/>
</dbReference>
<dbReference type="KEGG" id="lbi:LEPBI_I2193"/>
<keyword evidence="4" id="KW-1185">Reference proteome</keyword>
<dbReference type="OrthoDB" id="1100085at2"/>
<dbReference type="InterPro" id="IPR025209">
    <property type="entry name" value="DUF4209"/>
</dbReference>